<evidence type="ECO:0000313" key="2">
    <source>
        <dbReference type="Proteomes" id="UP000178240"/>
    </source>
</evidence>
<gene>
    <name evidence="1" type="ORF">A2744_00140</name>
</gene>
<protein>
    <recommendedName>
        <fullName evidence="3">PsbP C-terminal domain-containing protein</fullName>
    </recommendedName>
</protein>
<dbReference type="STRING" id="1797535.A2744_00140"/>
<evidence type="ECO:0000313" key="1">
    <source>
        <dbReference type="EMBL" id="OGY45775.1"/>
    </source>
</evidence>
<proteinExistence type="predicted"/>
<dbReference type="EMBL" id="MHIE01000013">
    <property type="protein sequence ID" value="OGY45775.1"/>
    <property type="molecule type" value="Genomic_DNA"/>
</dbReference>
<organism evidence="1 2">
    <name type="scientific">Candidatus Buchananbacteria bacterium RIFCSPHIGHO2_01_FULL_44_11</name>
    <dbReference type="NCBI Taxonomy" id="1797535"/>
    <lineage>
        <taxon>Bacteria</taxon>
        <taxon>Candidatus Buchananiibacteriota</taxon>
    </lineage>
</organism>
<comment type="caution">
    <text evidence="1">The sequence shown here is derived from an EMBL/GenBank/DDBJ whole genome shotgun (WGS) entry which is preliminary data.</text>
</comment>
<dbReference type="Proteomes" id="UP000178240">
    <property type="component" value="Unassembled WGS sequence"/>
</dbReference>
<sequence>MKKSTITIIILAIAAVAVAGLAYTQLTKSEPGSRRSVSNINQNVNVYDKPNPYWTVDSESWQTFVNKEYGYQIDVPPGWDTRVGPDSKQVCIGNCEGMKTYSLRISIENNPQKYSSKDFVHWDKQYYDKEYPVVVGDGYEAYEFYNVWGGDESNEIIFLAKDDIVIRFSFSIARENPNLDNPIENNALVHEALKTFKFIEN</sequence>
<dbReference type="AlphaFoldDB" id="A0A1G1Y0A7"/>
<reference evidence="1 2" key="1">
    <citation type="journal article" date="2016" name="Nat. Commun.">
        <title>Thousands of microbial genomes shed light on interconnected biogeochemical processes in an aquifer system.</title>
        <authorList>
            <person name="Anantharaman K."/>
            <person name="Brown C.T."/>
            <person name="Hug L.A."/>
            <person name="Sharon I."/>
            <person name="Castelle C.J."/>
            <person name="Probst A.J."/>
            <person name="Thomas B.C."/>
            <person name="Singh A."/>
            <person name="Wilkins M.J."/>
            <person name="Karaoz U."/>
            <person name="Brodie E.L."/>
            <person name="Williams K.H."/>
            <person name="Hubbard S.S."/>
            <person name="Banfield J.F."/>
        </authorList>
    </citation>
    <scope>NUCLEOTIDE SEQUENCE [LARGE SCALE GENOMIC DNA]</scope>
</reference>
<evidence type="ECO:0008006" key="3">
    <source>
        <dbReference type="Google" id="ProtNLM"/>
    </source>
</evidence>
<accession>A0A1G1Y0A7</accession>
<name>A0A1G1Y0A7_9BACT</name>